<name>A0A0P1B243_PLAHL</name>
<sequence>MWKKIHVTFHSNIKQIIFQLQHFKALRTHEECYYRPGISKVYIPGSPQIRFTFRVVNPASDLDVLSSTDIGHSVLNGAHIEQNRLKNLLIKPIDNAVNVLDLLDSSVILKLL</sequence>
<proteinExistence type="predicted"/>
<evidence type="ECO:0000313" key="2">
    <source>
        <dbReference type="Proteomes" id="UP000054928"/>
    </source>
</evidence>
<evidence type="ECO:0000313" key="1">
    <source>
        <dbReference type="EMBL" id="CEG48311.1"/>
    </source>
</evidence>
<keyword evidence="2" id="KW-1185">Reference proteome</keyword>
<dbReference type="Proteomes" id="UP000054928">
    <property type="component" value="Unassembled WGS sequence"/>
</dbReference>
<reference evidence="2" key="1">
    <citation type="submission" date="2014-09" db="EMBL/GenBank/DDBJ databases">
        <authorList>
            <person name="Sharma Rahul"/>
            <person name="Thines Marco"/>
        </authorList>
    </citation>
    <scope>NUCLEOTIDE SEQUENCE [LARGE SCALE GENOMIC DNA]</scope>
</reference>
<organism evidence="1 2">
    <name type="scientific">Plasmopara halstedii</name>
    <name type="common">Downy mildew of sunflower</name>
    <dbReference type="NCBI Taxonomy" id="4781"/>
    <lineage>
        <taxon>Eukaryota</taxon>
        <taxon>Sar</taxon>
        <taxon>Stramenopiles</taxon>
        <taxon>Oomycota</taxon>
        <taxon>Peronosporomycetes</taxon>
        <taxon>Peronosporales</taxon>
        <taxon>Peronosporaceae</taxon>
        <taxon>Plasmopara</taxon>
    </lineage>
</organism>
<dbReference type="RefSeq" id="XP_024584680.1">
    <property type="nucleotide sequence ID" value="XM_024719375.1"/>
</dbReference>
<protein>
    <submittedName>
        <fullName evidence="1">Uncharacterized protein</fullName>
    </submittedName>
</protein>
<dbReference type="AlphaFoldDB" id="A0A0P1B243"/>
<accession>A0A0P1B243</accession>
<dbReference type="EMBL" id="CCYD01002939">
    <property type="protein sequence ID" value="CEG48311.1"/>
    <property type="molecule type" value="Genomic_DNA"/>
</dbReference>
<dbReference type="GeneID" id="36401195"/>